<feature type="transmembrane region" description="Helical" evidence="1">
    <location>
        <begin position="110"/>
        <end position="129"/>
    </location>
</feature>
<dbReference type="CDD" id="cd00158">
    <property type="entry name" value="RHOD"/>
    <property type="match status" value="1"/>
</dbReference>
<dbReference type="SUPFAM" id="SSF52821">
    <property type="entry name" value="Rhodanese/Cell cycle control phosphatase"/>
    <property type="match status" value="1"/>
</dbReference>
<evidence type="ECO:0000256" key="1">
    <source>
        <dbReference type="SAM" id="Phobius"/>
    </source>
</evidence>
<dbReference type="Pfam" id="PF00581">
    <property type="entry name" value="Rhodanese"/>
    <property type="match status" value="1"/>
</dbReference>
<evidence type="ECO:0000313" key="4">
    <source>
        <dbReference type="Proteomes" id="UP000236728"/>
    </source>
</evidence>
<evidence type="ECO:0000313" key="3">
    <source>
        <dbReference type="EMBL" id="SEG45431.1"/>
    </source>
</evidence>
<dbReference type="RefSeq" id="WP_146072158.1">
    <property type="nucleotide sequence ID" value="NZ_FNVA01000005.1"/>
</dbReference>
<keyword evidence="1" id="KW-0472">Membrane</keyword>
<dbReference type="Gene3D" id="6.10.140.1340">
    <property type="match status" value="1"/>
</dbReference>
<gene>
    <name evidence="3" type="ORF">SAMN05421819_3015</name>
</gene>
<organism evidence="3 4">
    <name type="scientific">Bryocella elongata</name>
    <dbReference type="NCBI Taxonomy" id="863522"/>
    <lineage>
        <taxon>Bacteria</taxon>
        <taxon>Pseudomonadati</taxon>
        <taxon>Acidobacteriota</taxon>
        <taxon>Terriglobia</taxon>
        <taxon>Terriglobales</taxon>
        <taxon>Acidobacteriaceae</taxon>
        <taxon>Bryocella</taxon>
    </lineage>
</organism>
<dbReference type="Proteomes" id="UP000236728">
    <property type="component" value="Unassembled WGS sequence"/>
</dbReference>
<dbReference type="Gene3D" id="3.40.250.10">
    <property type="entry name" value="Rhodanese-like domain"/>
    <property type="match status" value="1"/>
</dbReference>
<sequence>MSAISPAEAHNGGWIIIDVRSAGERAVACVPGSIHAPLETVDLDTSSFPPGRIALLCKAGTRARLAQARLSLCGIDAAVIEGGMDRWQREGLPVSSSTVSHWSLERQVRFGAGLLVVVFTLLAASVSPWFLVCSGLVGCGLVFAGATDICMMGNLLARMPWNRIRSGG</sequence>
<reference evidence="3 4" key="1">
    <citation type="submission" date="2016-10" db="EMBL/GenBank/DDBJ databases">
        <authorList>
            <person name="de Groot N.N."/>
        </authorList>
    </citation>
    <scope>NUCLEOTIDE SEQUENCE [LARGE SCALE GENOMIC DNA]</scope>
    <source>
        <strain evidence="3 4">DSM 22489</strain>
    </source>
</reference>
<dbReference type="OrthoDB" id="9800872at2"/>
<protein>
    <submittedName>
        <fullName evidence="3">Rhodanese-related sulfurtransferase</fullName>
    </submittedName>
</protein>
<feature type="domain" description="Rhodanese" evidence="2">
    <location>
        <begin position="10"/>
        <end position="96"/>
    </location>
</feature>
<feature type="transmembrane region" description="Helical" evidence="1">
    <location>
        <begin position="135"/>
        <end position="157"/>
    </location>
</feature>
<dbReference type="AlphaFoldDB" id="A0A1H6AAG0"/>
<name>A0A1H6AAG0_9BACT</name>
<dbReference type="EMBL" id="FNVA01000005">
    <property type="protein sequence ID" value="SEG45431.1"/>
    <property type="molecule type" value="Genomic_DNA"/>
</dbReference>
<dbReference type="SMART" id="SM00450">
    <property type="entry name" value="RHOD"/>
    <property type="match status" value="1"/>
</dbReference>
<dbReference type="GO" id="GO:0016740">
    <property type="term" value="F:transferase activity"/>
    <property type="evidence" value="ECO:0007669"/>
    <property type="project" value="UniProtKB-KW"/>
</dbReference>
<dbReference type="InterPro" id="IPR001763">
    <property type="entry name" value="Rhodanese-like_dom"/>
</dbReference>
<dbReference type="InterPro" id="IPR021309">
    <property type="entry name" value="YgaP-like_TM"/>
</dbReference>
<dbReference type="PROSITE" id="PS50206">
    <property type="entry name" value="RHODANESE_3"/>
    <property type="match status" value="1"/>
</dbReference>
<dbReference type="InterPro" id="IPR036873">
    <property type="entry name" value="Rhodanese-like_dom_sf"/>
</dbReference>
<keyword evidence="3" id="KW-0808">Transferase</keyword>
<keyword evidence="1" id="KW-0812">Transmembrane</keyword>
<evidence type="ECO:0000259" key="2">
    <source>
        <dbReference type="PROSITE" id="PS50206"/>
    </source>
</evidence>
<keyword evidence="4" id="KW-1185">Reference proteome</keyword>
<accession>A0A1H6AAG0</accession>
<keyword evidence="1" id="KW-1133">Transmembrane helix</keyword>
<proteinExistence type="predicted"/>
<dbReference type="Pfam" id="PF11127">
    <property type="entry name" value="YgaP-like_TM"/>
    <property type="match status" value="1"/>
</dbReference>